<evidence type="ECO:0000313" key="4">
    <source>
        <dbReference type="EMBL" id="SDP86033.1"/>
    </source>
</evidence>
<evidence type="ECO:0000259" key="3">
    <source>
        <dbReference type="PROSITE" id="PS51332"/>
    </source>
</evidence>
<sequence>MMPENFVYVIGYYKTDLHDIGKNLVKLMFEGKGIKVIDLGTDVAPQDFVDSAIEENADVIACSALLTTTMPIMEDVVKIATEKGIRDKVKIMIGGAPLTQSYCDKIGADYFAADAATGSDLALEACQK</sequence>
<protein>
    <submittedName>
        <fullName evidence="4">Methylmalonyl-CoA mutase C-terminal domain-containing protein</fullName>
    </submittedName>
</protein>
<dbReference type="EMBL" id="FNJI01000104">
    <property type="protein sequence ID" value="SDP86033.1"/>
    <property type="molecule type" value="Genomic_DNA"/>
</dbReference>
<proteinExistence type="predicted"/>
<keyword evidence="1" id="KW-0479">Metal-binding</keyword>
<dbReference type="AlphaFoldDB" id="A0A1H0W613"/>
<dbReference type="Gene3D" id="3.40.50.280">
    <property type="entry name" value="Cobalamin-binding domain"/>
    <property type="match status" value="1"/>
</dbReference>
<dbReference type="InterPro" id="IPR036724">
    <property type="entry name" value="Cobalamin-bd_sf"/>
</dbReference>
<dbReference type="STRING" id="91360.SAMN05660330_04430"/>
<organism evidence="4 5">
    <name type="scientific">Desulforhopalus singaporensis</name>
    <dbReference type="NCBI Taxonomy" id="91360"/>
    <lineage>
        <taxon>Bacteria</taxon>
        <taxon>Pseudomonadati</taxon>
        <taxon>Thermodesulfobacteriota</taxon>
        <taxon>Desulfobulbia</taxon>
        <taxon>Desulfobulbales</taxon>
        <taxon>Desulfocapsaceae</taxon>
        <taxon>Desulforhopalus</taxon>
    </lineage>
</organism>
<evidence type="ECO:0000313" key="5">
    <source>
        <dbReference type="Proteomes" id="UP000199073"/>
    </source>
</evidence>
<feature type="domain" description="B12-binding" evidence="3">
    <location>
        <begin position="5"/>
        <end position="128"/>
    </location>
</feature>
<name>A0A1H0W613_9BACT</name>
<evidence type="ECO:0000256" key="1">
    <source>
        <dbReference type="ARBA" id="ARBA00022723"/>
    </source>
</evidence>
<dbReference type="GO" id="GO:0031419">
    <property type="term" value="F:cobalamin binding"/>
    <property type="evidence" value="ECO:0007669"/>
    <property type="project" value="InterPro"/>
</dbReference>
<dbReference type="PANTHER" id="PTHR45833">
    <property type="entry name" value="METHIONINE SYNTHASE"/>
    <property type="match status" value="1"/>
</dbReference>
<accession>A0A1H0W613</accession>
<dbReference type="Pfam" id="PF02310">
    <property type="entry name" value="B12-binding"/>
    <property type="match status" value="1"/>
</dbReference>
<dbReference type="PROSITE" id="PS51332">
    <property type="entry name" value="B12_BINDING"/>
    <property type="match status" value="1"/>
</dbReference>
<evidence type="ECO:0000256" key="2">
    <source>
        <dbReference type="ARBA" id="ARBA00023285"/>
    </source>
</evidence>
<gene>
    <name evidence="4" type="ORF">SAMN05660330_04430</name>
</gene>
<dbReference type="Proteomes" id="UP000199073">
    <property type="component" value="Unassembled WGS sequence"/>
</dbReference>
<keyword evidence="5" id="KW-1185">Reference proteome</keyword>
<dbReference type="GO" id="GO:0046653">
    <property type="term" value="P:tetrahydrofolate metabolic process"/>
    <property type="evidence" value="ECO:0007669"/>
    <property type="project" value="TreeGrafter"/>
</dbReference>
<dbReference type="PANTHER" id="PTHR45833:SF1">
    <property type="entry name" value="METHIONINE SYNTHASE"/>
    <property type="match status" value="1"/>
</dbReference>
<dbReference type="SUPFAM" id="SSF52242">
    <property type="entry name" value="Cobalamin (vitamin B12)-binding domain"/>
    <property type="match status" value="1"/>
</dbReference>
<dbReference type="GO" id="GO:0005829">
    <property type="term" value="C:cytosol"/>
    <property type="evidence" value="ECO:0007669"/>
    <property type="project" value="TreeGrafter"/>
</dbReference>
<reference evidence="4 5" key="1">
    <citation type="submission" date="2016-10" db="EMBL/GenBank/DDBJ databases">
        <authorList>
            <person name="de Groot N.N."/>
        </authorList>
    </citation>
    <scope>NUCLEOTIDE SEQUENCE [LARGE SCALE GENOMIC DNA]</scope>
    <source>
        <strain evidence="4 5">DSM 12130</strain>
    </source>
</reference>
<dbReference type="GO" id="GO:0050667">
    <property type="term" value="P:homocysteine metabolic process"/>
    <property type="evidence" value="ECO:0007669"/>
    <property type="project" value="TreeGrafter"/>
</dbReference>
<keyword evidence="2" id="KW-0170">Cobalt</keyword>
<dbReference type="GO" id="GO:0008705">
    <property type="term" value="F:methionine synthase activity"/>
    <property type="evidence" value="ECO:0007669"/>
    <property type="project" value="TreeGrafter"/>
</dbReference>
<dbReference type="InterPro" id="IPR050554">
    <property type="entry name" value="Met_Synthase/Corrinoid"/>
</dbReference>
<dbReference type="GO" id="GO:0046872">
    <property type="term" value="F:metal ion binding"/>
    <property type="evidence" value="ECO:0007669"/>
    <property type="project" value="UniProtKB-KW"/>
</dbReference>
<dbReference type="InterPro" id="IPR006158">
    <property type="entry name" value="Cobalamin-bd"/>
</dbReference>